<evidence type="ECO:0000259" key="3">
    <source>
        <dbReference type="PROSITE" id="PS51459"/>
    </source>
</evidence>
<reference evidence="4 5" key="1">
    <citation type="submission" date="2020-08" db="EMBL/GenBank/DDBJ databases">
        <title>Genomic Encyclopedia of Type Strains, Phase IV (KMG-IV): sequencing the most valuable type-strain genomes for metagenomic binning, comparative biology and taxonomic classification.</title>
        <authorList>
            <person name="Goeker M."/>
        </authorList>
    </citation>
    <scope>NUCLEOTIDE SEQUENCE [LARGE SCALE GENOMIC DNA]</scope>
    <source>
        <strain evidence="4 5">DSM 105137</strain>
    </source>
</reference>
<feature type="binding site" evidence="2">
    <location>
        <begin position="211"/>
        <end position="218"/>
    </location>
    <ligand>
        <name>ATP</name>
        <dbReference type="ChEBI" id="CHEBI:30616"/>
    </ligand>
</feature>
<dbReference type="EMBL" id="JACIFF010000005">
    <property type="protein sequence ID" value="MBB4079555.1"/>
    <property type="molecule type" value="Genomic_DNA"/>
</dbReference>
<keyword evidence="5" id="KW-1185">Reference proteome</keyword>
<sequence length="367" mass="41790">MYSWQFSDWPNFTYDSNAFRTGVDSYTNRVTQLLERIGQLSNEDIYQYLVDRLVEEAITTSSIEGEKIGREDLVSSVMNNLNIGGRLLSEHQTVSDLRARAIGRQIVLNRETFADPLTETALKYWHELLLGYDDRLKVVGEYRRGKSPMRIVSGPAYRQKIHYEAPPADRVPREMTRLVSYCNASVTEDDCPVLRAGVAHFWFESIHPFEDGNGRIGRALLEKLLSQHLGAFIPFSLSHAIEQRRKEYYAALRDSQTSLDITPWMTYFCNVLSEAVTYAEELVEFTVRKHAYFQRYGDLLNEHESKAIKKMFAAGPSGFTGGMTNRKYVSINRVSPSTAARALHRLAKIGALQMQGAGRSVHYVLPT</sequence>
<evidence type="ECO:0000313" key="4">
    <source>
        <dbReference type="EMBL" id="MBB4079555.1"/>
    </source>
</evidence>
<feature type="binding site" evidence="2">
    <location>
        <begin position="248"/>
        <end position="249"/>
    </location>
    <ligand>
        <name>ATP</name>
        <dbReference type="ChEBI" id="CHEBI:30616"/>
    </ligand>
</feature>
<dbReference type="AlphaFoldDB" id="A0A840E7F2"/>
<accession>A0A840E7F2</accession>
<dbReference type="Pfam" id="PF13776">
    <property type="entry name" value="DUF4172"/>
    <property type="match status" value="1"/>
</dbReference>
<evidence type="ECO:0000256" key="2">
    <source>
        <dbReference type="PIRSR" id="PIRSR640198-2"/>
    </source>
</evidence>
<name>A0A840E7F2_9BACT</name>
<feature type="domain" description="Fido" evidence="3">
    <location>
        <begin position="117"/>
        <end position="270"/>
    </location>
</feature>
<evidence type="ECO:0000313" key="5">
    <source>
        <dbReference type="Proteomes" id="UP000576209"/>
    </source>
</evidence>
<keyword evidence="2" id="KW-0067">ATP-binding</keyword>
<feature type="active site" evidence="1">
    <location>
        <position position="207"/>
    </location>
</feature>
<keyword evidence="2" id="KW-0547">Nucleotide-binding</keyword>
<proteinExistence type="predicted"/>
<dbReference type="Gene3D" id="1.10.3290.10">
    <property type="entry name" value="Fido-like domain"/>
    <property type="match status" value="1"/>
</dbReference>
<dbReference type="PROSITE" id="PS51459">
    <property type="entry name" value="FIDO"/>
    <property type="match status" value="1"/>
</dbReference>
<dbReference type="InterPro" id="IPR036388">
    <property type="entry name" value="WH-like_DNA-bd_sf"/>
</dbReference>
<dbReference type="SUPFAM" id="SSF140931">
    <property type="entry name" value="Fic-like"/>
    <property type="match status" value="1"/>
</dbReference>
<dbReference type="PANTHER" id="PTHR13504:SF33">
    <property type="entry name" value="FIC FAMILY PROTEIN"/>
    <property type="match status" value="1"/>
</dbReference>
<gene>
    <name evidence="4" type="ORF">GGR28_002180</name>
</gene>
<dbReference type="InterPro" id="IPR036597">
    <property type="entry name" value="Fido-like_dom_sf"/>
</dbReference>
<dbReference type="Gene3D" id="1.10.10.10">
    <property type="entry name" value="Winged helix-like DNA-binding domain superfamily/Winged helix DNA-binding domain"/>
    <property type="match status" value="1"/>
</dbReference>
<dbReference type="InterPro" id="IPR025230">
    <property type="entry name" value="DUF4172"/>
</dbReference>
<comment type="caution">
    <text evidence="4">The sequence shown here is derived from an EMBL/GenBank/DDBJ whole genome shotgun (WGS) entry which is preliminary data.</text>
</comment>
<dbReference type="GO" id="GO:0005524">
    <property type="term" value="F:ATP binding"/>
    <property type="evidence" value="ECO:0007669"/>
    <property type="project" value="UniProtKB-KW"/>
</dbReference>
<evidence type="ECO:0000256" key="1">
    <source>
        <dbReference type="PIRSR" id="PIRSR640198-1"/>
    </source>
</evidence>
<dbReference type="Pfam" id="PF02661">
    <property type="entry name" value="Fic"/>
    <property type="match status" value="1"/>
</dbReference>
<dbReference type="PANTHER" id="PTHR13504">
    <property type="entry name" value="FIDO DOMAIN-CONTAINING PROTEIN DDB_G0283145"/>
    <property type="match status" value="1"/>
</dbReference>
<dbReference type="InterPro" id="IPR040198">
    <property type="entry name" value="Fido_containing"/>
</dbReference>
<dbReference type="RefSeq" id="WP_183495799.1">
    <property type="nucleotide sequence ID" value="NZ_JACIFF010000005.1"/>
</dbReference>
<dbReference type="Proteomes" id="UP000576209">
    <property type="component" value="Unassembled WGS sequence"/>
</dbReference>
<protein>
    <submittedName>
        <fullName evidence="4">Fic family protein</fullName>
    </submittedName>
</protein>
<dbReference type="InterPro" id="IPR003812">
    <property type="entry name" value="Fido"/>
</dbReference>
<organism evidence="4 5">
    <name type="scientific">Neolewinella aquimaris</name>
    <dbReference type="NCBI Taxonomy" id="1835722"/>
    <lineage>
        <taxon>Bacteria</taxon>
        <taxon>Pseudomonadati</taxon>
        <taxon>Bacteroidota</taxon>
        <taxon>Saprospiria</taxon>
        <taxon>Saprospirales</taxon>
        <taxon>Lewinellaceae</taxon>
        <taxon>Neolewinella</taxon>
    </lineage>
</organism>